<dbReference type="EnsemblPlants" id="Pp3c27_2700V3.1">
    <property type="protein sequence ID" value="Pp3c27_2700V3.1"/>
    <property type="gene ID" value="Pp3c27_2700"/>
</dbReference>
<dbReference type="EnsemblPlants" id="Pp3c27_2700V3.2">
    <property type="protein sequence ID" value="Pp3c27_2700V3.2"/>
    <property type="gene ID" value="Pp3c27_2700"/>
</dbReference>
<gene>
    <name evidence="4" type="primary">LOC112278535</name>
    <name evidence="3" type="ORF">PHYPA_030824</name>
</gene>
<accession>A9S7P8</accession>
<protein>
    <recommendedName>
        <fullName evidence="2">DUF7803 domain-containing protein</fullName>
    </recommendedName>
</protein>
<dbReference type="Pfam" id="PF25086">
    <property type="entry name" value="DUF7803"/>
    <property type="match status" value="1"/>
</dbReference>
<feature type="domain" description="DUF7803" evidence="2">
    <location>
        <begin position="2"/>
        <end position="168"/>
    </location>
</feature>
<dbReference type="Gramene" id="Pp3c27_2700V3.1">
    <property type="protein sequence ID" value="Pp3c27_2700V3.1"/>
    <property type="gene ID" value="Pp3c27_2700"/>
</dbReference>
<evidence type="ECO:0000313" key="4">
    <source>
        <dbReference type="EnsemblPlants" id="Pp3c27_2700V3.1"/>
    </source>
</evidence>
<reference evidence="3 5" key="1">
    <citation type="journal article" date="2008" name="Science">
        <title>The Physcomitrella genome reveals evolutionary insights into the conquest of land by plants.</title>
        <authorList>
            <person name="Rensing S."/>
            <person name="Lang D."/>
            <person name="Zimmer A."/>
            <person name="Terry A."/>
            <person name="Salamov A."/>
            <person name="Shapiro H."/>
            <person name="Nishiyama T."/>
            <person name="Perroud P.-F."/>
            <person name="Lindquist E."/>
            <person name="Kamisugi Y."/>
            <person name="Tanahashi T."/>
            <person name="Sakakibara K."/>
            <person name="Fujita T."/>
            <person name="Oishi K."/>
            <person name="Shin-I T."/>
            <person name="Kuroki Y."/>
            <person name="Toyoda A."/>
            <person name="Suzuki Y."/>
            <person name="Hashimoto A."/>
            <person name="Yamaguchi K."/>
            <person name="Sugano A."/>
            <person name="Kohara Y."/>
            <person name="Fujiyama A."/>
            <person name="Anterola A."/>
            <person name="Aoki S."/>
            <person name="Ashton N."/>
            <person name="Barbazuk W.B."/>
            <person name="Barker E."/>
            <person name="Bennetzen J."/>
            <person name="Bezanilla M."/>
            <person name="Blankenship R."/>
            <person name="Cho S.H."/>
            <person name="Dutcher S."/>
            <person name="Estelle M."/>
            <person name="Fawcett J.A."/>
            <person name="Gundlach H."/>
            <person name="Hanada K."/>
            <person name="Heyl A."/>
            <person name="Hicks K.A."/>
            <person name="Hugh J."/>
            <person name="Lohr M."/>
            <person name="Mayer K."/>
            <person name="Melkozernov A."/>
            <person name="Murata T."/>
            <person name="Nelson D."/>
            <person name="Pils B."/>
            <person name="Prigge M."/>
            <person name="Reiss B."/>
            <person name="Renner T."/>
            <person name="Rombauts S."/>
            <person name="Rushton P."/>
            <person name="Sanderfoot A."/>
            <person name="Schween G."/>
            <person name="Shiu S.-H."/>
            <person name="Stueber K."/>
            <person name="Theodoulou F.L."/>
            <person name="Tu H."/>
            <person name="Van de Peer Y."/>
            <person name="Verrier P.J."/>
            <person name="Waters E."/>
            <person name="Wood A."/>
            <person name="Yang L."/>
            <person name="Cove D."/>
            <person name="Cuming A."/>
            <person name="Hasebe M."/>
            <person name="Lucas S."/>
            <person name="Mishler D.B."/>
            <person name="Reski R."/>
            <person name="Grigoriev I."/>
            <person name="Quatrano R.S."/>
            <person name="Boore J.L."/>
        </authorList>
    </citation>
    <scope>NUCLEOTIDE SEQUENCE [LARGE SCALE GENOMIC DNA]</scope>
    <source>
        <strain evidence="4 5">cv. Gransden 2004</strain>
    </source>
</reference>
<dbReference type="PaxDb" id="3218-PP1S54_205V6.1"/>
<dbReference type="PANTHER" id="PTHR36047:SF1">
    <property type="entry name" value="OS01G0191000 PROTEIN"/>
    <property type="match status" value="1"/>
</dbReference>
<reference evidence="3 5" key="2">
    <citation type="journal article" date="2018" name="Plant J.">
        <title>The Physcomitrella patens chromosome-scale assembly reveals moss genome structure and evolution.</title>
        <authorList>
            <person name="Lang D."/>
            <person name="Ullrich K.K."/>
            <person name="Murat F."/>
            <person name="Fuchs J."/>
            <person name="Jenkins J."/>
            <person name="Haas F.B."/>
            <person name="Piednoel M."/>
            <person name="Gundlach H."/>
            <person name="Van Bel M."/>
            <person name="Meyberg R."/>
            <person name="Vives C."/>
            <person name="Morata J."/>
            <person name="Symeonidi A."/>
            <person name="Hiss M."/>
            <person name="Muchero W."/>
            <person name="Kamisugi Y."/>
            <person name="Saleh O."/>
            <person name="Blanc G."/>
            <person name="Decker E.L."/>
            <person name="van Gessel N."/>
            <person name="Grimwood J."/>
            <person name="Hayes R.D."/>
            <person name="Graham S.W."/>
            <person name="Gunter L.E."/>
            <person name="McDaniel S.F."/>
            <person name="Hoernstein S.N.W."/>
            <person name="Larsson A."/>
            <person name="Li F.W."/>
            <person name="Perroud P.F."/>
            <person name="Phillips J."/>
            <person name="Ranjan P."/>
            <person name="Rokshar D.S."/>
            <person name="Rothfels C.J."/>
            <person name="Schneider L."/>
            <person name="Shu S."/>
            <person name="Stevenson D.W."/>
            <person name="Thummler F."/>
            <person name="Tillich M."/>
            <person name="Villarreal Aguilar J.C."/>
            <person name="Widiez T."/>
            <person name="Wong G.K."/>
            <person name="Wymore A."/>
            <person name="Zhang Y."/>
            <person name="Zimmer A.D."/>
            <person name="Quatrano R.S."/>
            <person name="Mayer K.F.X."/>
            <person name="Goodstein D."/>
            <person name="Casacuberta J.M."/>
            <person name="Vandepoele K."/>
            <person name="Reski R."/>
            <person name="Cuming A.C."/>
            <person name="Tuskan G.A."/>
            <person name="Maumus F."/>
            <person name="Salse J."/>
            <person name="Schmutz J."/>
            <person name="Rensing S.A."/>
        </authorList>
    </citation>
    <scope>NUCLEOTIDE SEQUENCE [LARGE SCALE GENOMIC DNA]</scope>
    <source>
        <strain evidence="4 5">cv. Gransden 2004</strain>
    </source>
</reference>
<sequence>MAEETILTGDDLMMGPPSPMIPPELASHVLDGIETCSSSLRRLFHCLHVNDIEPFCQDHIILYRRCSEQRDAEVRKRIQDAEKTLALTMPETDARERLAQLKTEAEVLERRMILASGIEGVDGFRQRWSMHGRLYDTNKRIECIASGLESRVKHEPPQEQHSRSWWNWRSGSGSAPKGDVVSN</sequence>
<dbReference type="EMBL" id="ABEU02000027">
    <property type="protein sequence ID" value="PNR26250.1"/>
    <property type="molecule type" value="Genomic_DNA"/>
</dbReference>
<dbReference type="RefSeq" id="XP_024367928.1">
    <property type="nucleotide sequence ID" value="XM_024512160.2"/>
</dbReference>
<dbReference type="PANTHER" id="PTHR36047">
    <property type="entry name" value="OS01G0191000 PROTEIN"/>
    <property type="match status" value="1"/>
</dbReference>
<dbReference type="eggNOG" id="ENOG502QV6E">
    <property type="taxonomic scope" value="Eukaryota"/>
</dbReference>
<evidence type="ECO:0000313" key="5">
    <source>
        <dbReference type="Proteomes" id="UP000006727"/>
    </source>
</evidence>
<feature type="compositionally biased region" description="Basic and acidic residues" evidence="1">
    <location>
        <begin position="152"/>
        <end position="162"/>
    </location>
</feature>
<dbReference type="GeneID" id="112278535"/>
<dbReference type="Gramene" id="Pp3c27_2700V3.2">
    <property type="protein sequence ID" value="Pp3c27_2700V3.2"/>
    <property type="gene ID" value="Pp3c27_2700"/>
</dbReference>
<dbReference type="OrthoDB" id="1884014at2759"/>
<reference evidence="4" key="3">
    <citation type="submission" date="2020-12" db="UniProtKB">
        <authorList>
            <consortium name="EnsemblPlants"/>
        </authorList>
    </citation>
    <scope>IDENTIFICATION</scope>
</reference>
<organism evidence="3">
    <name type="scientific">Physcomitrium patens</name>
    <name type="common">Spreading-leaved earth moss</name>
    <name type="synonym">Physcomitrella patens</name>
    <dbReference type="NCBI Taxonomy" id="3218"/>
    <lineage>
        <taxon>Eukaryota</taxon>
        <taxon>Viridiplantae</taxon>
        <taxon>Streptophyta</taxon>
        <taxon>Embryophyta</taxon>
        <taxon>Bryophyta</taxon>
        <taxon>Bryophytina</taxon>
        <taxon>Bryopsida</taxon>
        <taxon>Funariidae</taxon>
        <taxon>Funariales</taxon>
        <taxon>Funariaceae</taxon>
        <taxon>Physcomitrium</taxon>
    </lineage>
</organism>
<dbReference type="InterPro" id="IPR056705">
    <property type="entry name" value="DUF7803"/>
</dbReference>
<evidence type="ECO:0000256" key="1">
    <source>
        <dbReference type="SAM" id="MobiDB-lite"/>
    </source>
</evidence>
<evidence type="ECO:0000313" key="3">
    <source>
        <dbReference type="EMBL" id="PNR26250.1"/>
    </source>
</evidence>
<dbReference type="Proteomes" id="UP000006727">
    <property type="component" value="Chromosome 27"/>
</dbReference>
<dbReference type="AlphaFoldDB" id="A9S7P8"/>
<feature type="compositionally biased region" description="Low complexity" evidence="1">
    <location>
        <begin position="163"/>
        <end position="174"/>
    </location>
</feature>
<dbReference type="OMA" id="SQPMMEE"/>
<dbReference type="HOGENOM" id="CLU_101153_0_0_1"/>
<name>A9S7P8_PHYPA</name>
<feature type="region of interest" description="Disordered" evidence="1">
    <location>
        <begin position="152"/>
        <end position="183"/>
    </location>
</feature>
<keyword evidence="5" id="KW-1185">Reference proteome</keyword>
<proteinExistence type="predicted"/>
<dbReference type="RefSeq" id="XP_073388170.1">
    <property type="nucleotide sequence ID" value="XM_073532069.1"/>
</dbReference>
<evidence type="ECO:0000259" key="2">
    <source>
        <dbReference type="Pfam" id="PF25086"/>
    </source>
</evidence>